<dbReference type="InterPro" id="IPR001870">
    <property type="entry name" value="B30.2/SPRY"/>
</dbReference>
<dbReference type="InterPro" id="IPR029033">
    <property type="entry name" value="His_PPase_superfam"/>
</dbReference>
<organism evidence="2 3">
    <name type="scientific">Globodera pallida</name>
    <name type="common">Potato cyst nematode worm</name>
    <name type="synonym">Heterodera pallida</name>
    <dbReference type="NCBI Taxonomy" id="36090"/>
    <lineage>
        <taxon>Eukaryota</taxon>
        <taxon>Metazoa</taxon>
        <taxon>Ecdysozoa</taxon>
        <taxon>Nematoda</taxon>
        <taxon>Chromadorea</taxon>
        <taxon>Rhabditida</taxon>
        <taxon>Tylenchina</taxon>
        <taxon>Tylenchomorpha</taxon>
        <taxon>Tylenchoidea</taxon>
        <taxon>Heteroderidae</taxon>
        <taxon>Heteroderinae</taxon>
        <taxon>Globodera</taxon>
    </lineage>
</organism>
<dbReference type="Gene3D" id="2.60.120.920">
    <property type="match status" value="1"/>
</dbReference>
<dbReference type="SMART" id="SM00449">
    <property type="entry name" value="SPRY"/>
    <property type="match status" value="1"/>
</dbReference>
<accession>A0A183C0H7</accession>
<name>A0A183C0H7_GLOPA</name>
<dbReference type="Proteomes" id="UP000050741">
    <property type="component" value="Unassembled WGS sequence"/>
</dbReference>
<dbReference type="InterPro" id="IPR003877">
    <property type="entry name" value="SPRY_dom"/>
</dbReference>
<dbReference type="Pfam" id="PF00622">
    <property type="entry name" value="SPRY"/>
    <property type="match status" value="1"/>
</dbReference>
<dbReference type="GO" id="GO:0016791">
    <property type="term" value="F:phosphatase activity"/>
    <property type="evidence" value="ECO:0007669"/>
    <property type="project" value="UniProtKB-ARBA"/>
</dbReference>
<dbReference type="SUPFAM" id="SSF49899">
    <property type="entry name" value="Concanavalin A-like lectins/glucanases"/>
    <property type="match status" value="1"/>
</dbReference>
<protein>
    <submittedName>
        <fullName evidence="3">B30.2/SPRY domain-containing protein</fullName>
    </submittedName>
</protein>
<proteinExistence type="predicted"/>
<keyword evidence="2" id="KW-1185">Reference proteome</keyword>
<feature type="domain" description="B30.2/SPRY" evidence="1">
    <location>
        <begin position="174"/>
        <end position="365"/>
    </location>
</feature>
<reference evidence="3" key="2">
    <citation type="submission" date="2016-06" db="UniProtKB">
        <authorList>
            <consortium name="WormBaseParasite"/>
        </authorList>
    </citation>
    <scope>IDENTIFICATION</scope>
</reference>
<dbReference type="InterPro" id="IPR044736">
    <property type="entry name" value="Gid1/RanBPM/SPLA_SPRY"/>
</dbReference>
<dbReference type="SUPFAM" id="SSF53254">
    <property type="entry name" value="Phosphoglycerate mutase-like"/>
    <property type="match status" value="1"/>
</dbReference>
<evidence type="ECO:0000259" key="1">
    <source>
        <dbReference type="PROSITE" id="PS50188"/>
    </source>
</evidence>
<dbReference type="WBParaSite" id="GPLIN_000637000">
    <property type="protein sequence ID" value="GPLIN_000637000"/>
    <property type="gene ID" value="GPLIN_000637000"/>
</dbReference>
<evidence type="ECO:0000313" key="3">
    <source>
        <dbReference type="WBParaSite" id="GPLIN_000637000"/>
    </source>
</evidence>
<dbReference type="CDD" id="cd12885">
    <property type="entry name" value="SPRY_RanBP_like"/>
    <property type="match status" value="1"/>
</dbReference>
<dbReference type="PANTHER" id="PTHR12864">
    <property type="entry name" value="RAN BINDING PROTEIN 9-RELATED"/>
    <property type="match status" value="1"/>
</dbReference>
<sequence length="560" mass="64142">MSIPDKRKFTKTLQSYFCIVSEQQAAAIAAADADIEQDEECNNPTTTEAVPPDLCTFGVILRRAQTELQMYLEITPGELRRRWIQQEARNHRGSWALANAGQYHFTIIEKAAAREEEDAKFKKERRALQLRSLRAKAEKEEAAAVLAKQRLSVVANTLRKKRRFRHHKDTLIYGQENLVKAVAFSDSDSDDTEVLTRAALPSPIYQLQFLTNGRIKSDDDAWRSVRAEWAIPKGKFGIYYYEVTILEIANDIHIGLTTKQMPLDKWLGWNEGTYAYDSYGRFWGHAVAGCSHTTNERPYMEGKPEFEEGDVIGCGVNLATRQIIYTKNGQRLGMAAQHVVLGSKLKARYIDELKFVNACYLNKEIYVRSTDMNRTLTSAISNMIGFYCSGVPEKDYPRKKEAHLWPHRNFWLVAGALFIEDLYRSELPYPMPEWTQNKTMREEIRKVNCLLDEWTNEKGISAWRAFNLTSNCLGSEAGQCFGYNRQHAKQTAGLYPQKFDQLVLIHLGKHMASFEEITRNITGCETNCTLARFIERSTIFKPVPSPDEYCKDTHFPNSSC</sequence>
<dbReference type="PROSITE" id="PS50188">
    <property type="entry name" value="B302_SPRY"/>
    <property type="match status" value="1"/>
</dbReference>
<dbReference type="AlphaFoldDB" id="A0A183C0H7"/>
<dbReference type="InterPro" id="IPR043136">
    <property type="entry name" value="B30.2/SPRY_sf"/>
</dbReference>
<dbReference type="InterPro" id="IPR050618">
    <property type="entry name" value="Ubq-SigPath_Reg"/>
</dbReference>
<reference evidence="2" key="1">
    <citation type="submission" date="2014-05" db="EMBL/GenBank/DDBJ databases">
        <title>The genome and life-stage specific transcriptomes of Globodera pallida elucidate key aspects of plant parasitism by a cyst nematode.</title>
        <authorList>
            <person name="Cotton J.A."/>
            <person name="Lilley C.J."/>
            <person name="Jones L.M."/>
            <person name="Kikuchi T."/>
            <person name="Reid A.J."/>
            <person name="Thorpe P."/>
            <person name="Tsai I.J."/>
            <person name="Beasley H."/>
            <person name="Blok V."/>
            <person name="Cock P.J.A."/>
            <person name="Van den Akker S.E."/>
            <person name="Holroyd N."/>
            <person name="Hunt M."/>
            <person name="Mantelin S."/>
            <person name="Naghra H."/>
            <person name="Pain A."/>
            <person name="Palomares-Rius J.E."/>
            <person name="Zarowiecki M."/>
            <person name="Berriman M."/>
            <person name="Jones J.T."/>
            <person name="Urwin P.E."/>
        </authorList>
    </citation>
    <scope>NUCLEOTIDE SEQUENCE [LARGE SCALE GENOMIC DNA]</scope>
    <source>
        <strain evidence="2">Lindley</strain>
    </source>
</reference>
<dbReference type="InterPro" id="IPR013320">
    <property type="entry name" value="ConA-like_dom_sf"/>
</dbReference>
<evidence type="ECO:0000313" key="2">
    <source>
        <dbReference type="Proteomes" id="UP000050741"/>
    </source>
</evidence>